<dbReference type="EMBL" id="ANAH02000073">
    <property type="protein sequence ID" value="EPX55279.1"/>
    <property type="molecule type" value="Genomic_DNA"/>
</dbReference>
<evidence type="ECO:0000313" key="2">
    <source>
        <dbReference type="Proteomes" id="UP000011682"/>
    </source>
</evidence>
<name>S9Q1V0_CYSF2</name>
<comment type="caution">
    <text evidence="1">The sequence shown here is derived from an EMBL/GenBank/DDBJ whole genome shotgun (WGS) entry which is preliminary data.</text>
</comment>
<dbReference type="AlphaFoldDB" id="S9Q1V0"/>
<proteinExistence type="predicted"/>
<keyword evidence="2" id="KW-1185">Reference proteome</keyword>
<dbReference type="Proteomes" id="UP000011682">
    <property type="component" value="Unassembled WGS sequence"/>
</dbReference>
<gene>
    <name evidence="1" type="ORF">D187_009488</name>
</gene>
<sequence>MGKRVSDGVRRFSLLPGGDYTLIAIRHDDSGTDVHREQVELPSEGNQSLTLAPLWTRFED</sequence>
<accession>S9Q1V0</accession>
<reference evidence="1" key="1">
    <citation type="submission" date="2013-05" db="EMBL/GenBank/DDBJ databases">
        <title>Genome assembly of Cystobacter fuscus DSM 2262.</title>
        <authorList>
            <person name="Sharma G."/>
            <person name="Khatri I."/>
            <person name="Kaur C."/>
            <person name="Mayilraj S."/>
            <person name="Subramanian S."/>
        </authorList>
    </citation>
    <scope>NUCLEOTIDE SEQUENCE [LARGE SCALE GENOMIC DNA]</scope>
    <source>
        <strain evidence="1">DSM 2262</strain>
    </source>
</reference>
<evidence type="ECO:0000313" key="1">
    <source>
        <dbReference type="EMBL" id="EPX55279.1"/>
    </source>
</evidence>
<protein>
    <submittedName>
        <fullName evidence="1">Uncharacterized protein</fullName>
    </submittedName>
</protein>
<organism evidence="1 2">
    <name type="scientific">Cystobacter fuscus (strain ATCC 25194 / DSM 2262 / NBRC 100088 / M29)</name>
    <dbReference type="NCBI Taxonomy" id="1242864"/>
    <lineage>
        <taxon>Bacteria</taxon>
        <taxon>Pseudomonadati</taxon>
        <taxon>Myxococcota</taxon>
        <taxon>Myxococcia</taxon>
        <taxon>Myxococcales</taxon>
        <taxon>Cystobacterineae</taxon>
        <taxon>Archangiaceae</taxon>
        <taxon>Cystobacter</taxon>
    </lineage>
</organism>